<name>A0A420WGW6_9PROT</name>
<proteinExistence type="predicted"/>
<protein>
    <submittedName>
        <fullName evidence="1">PAS domain-containing protein</fullName>
    </submittedName>
</protein>
<organism evidence="1 2">
    <name type="scientific">Oceanibaculum indicum</name>
    <dbReference type="NCBI Taxonomy" id="526216"/>
    <lineage>
        <taxon>Bacteria</taxon>
        <taxon>Pseudomonadati</taxon>
        <taxon>Pseudomonadota</taxon>
        <taxon>Alphaproteobacteria</taxon>
        <taxon>Rhodospirillales</taxon>
        <taxon>Oceanibaculaceae</taxon>
        <taxon>Oceanibaculum</taxon>
    </lineage>
</organism>
<evidence type="ECO:0000313" key="2">
    <source>
        <dbReference type="Proteomes" id="UP000277424"/>
    </source>
</evidence>
<evidence type="ECO:0000313" key="1">
    <source>
        <dbReference type="EMBL" id="RKQ70189.1"/>
    </source>
</evidence>
<dbReference type="OrthoDB" id="8139804at2"/>
<dbReference type="Proteomes" id="UP000277424">
    <property type="component" value="Unassembled WGS sequence"/>
</dbReference>
<accession>A0A420WGW6</accession>
<dbReference type="RefSeq" id="WP_121219829.1">
    <property type="nucleotide sequence ID" value="NZ_RBIG01000002.1"/>
</dbReference>
<sequence length="162" mass="18751">MSAPVDIAHSKLRSLYHFWESRRPAPDLLPGRQHFQAEDIWPWIGYIGMVDVERGDGPDAPLRFRIRLQGENLARLTGNRQAGRYLDETLNTKYRELILEQHRQAAMTGQPVYRIQRDDSKPWKRIDRLVLPFASDGHTVDLLMTGLYMAVTPSRPFSENIP</sequence>
<comment type="caution">
    <text evidence="1">The sequence shown here is derived from an EMBL/GenBank/DDBJ whole genome shotgun (WGS) entry which is preliminary data.</text>
</comment>
<dbReference type="AlphaFoldDB" id="A0A420WGW6"/>
<gene>
    <name evidence="1" type="ORF">BCL74_2130</name>
</gene>
<dbReference type="EMBL" id="RBIG01000002">
    <property type="protein sequence ID" value="RKQ70189.1"/>
    <property type="molecule type" value="Genomic_DNA"/>
</dbReference>
<reference evidence="1 2" key="1">
    <citation type="submission" date="2018-10" db="EMBL/GenBank/DDBJ databases">
        <title>Comparative analysis of microorganisms from saline springs in Andes Mountain Range, Colombia.</title>
        <authorList>
            <person name="Rubin E."/>
        </authorList>
    </citation>
    <scope>NUCLEOTIDE SEQUENCE [LARGE SCALE GENOMIC DNA]</scope>
    <source>
        <strain evidence="1 2">USBA 36</strain>
    </source>
</reference>